<comment type="similarity">
    <text evidence="2 4">Belongs to the NPY family.</text>
</comment>
<dbReference type="InterPro" id="IPR001955">
    <property type="entry name" value="Pancreatic_hormone-like"/>
</dbReference>
<dbReference type="GO" id="GO:0005576">
    <property type="term" value="C:extracellular region"/>
    <property type="evidence" value="ECO:0007669"/>
    <property type="project" value="UniProtKB-SubCell"/>
</dbReference>
<dbReference type="PROSITE" id="PS50276">
    <property type="entry name" value="PANCREATIC_HORMONE_2"/>
    <property type="match status" value="1"/>
</dbReference>
<dbReference type="OrthoDB" id="9972427at2759"/>
<comment type="subcellular location">
    <subcellularLocation>
        <location evidence="1">Secreted</location>
    </subcellularLocation>
</comment>
<dbReference type="KEGG" id="lgi:LOTGIDRAFT_229397"/>
<dbReference type="SMART" id="SM00309">
    <property type="entry name" value="PAH"/>
    <property type="match status" value="1"/>
</dbReference>
<name>V3Z405_LOTGI</name>
<reference evidence="5 6" key="1">
    <citation type="journal article" date="2013" name="Nature">
        <title>Insights into bilaterian evolution from three spiralian genomes.</title>
        <authorList>
            <person name="Simakov O."/>
            <person name="Marletaz F."/>
            <person name="Cho S.J."/>
            <person name="Edsinger-Gonzales E."/>
            <person name="Havlak P."/>
            <person name="Hellsten U."/>
            <person name="Kuo D.H."/>
            <person name="Larsson T."/>
            <person name="Lv J."/>
            <person name="Arendt D."/>
            <person name="Savage R."/>
            <person name="Osoegawa K."/>
            <person name="de Jong P."/>
            <person name="Grimwood J."/>
            <person name="Chapman J.A."/>
            <person name="Shapiro H."/>
            <person name="Aerts A."/>
            <person name="Otillar R.P."/>
            <person name="Terry A.Y."/>
            <person name="Boore J.L."/>
            <person name="Grigoriev I.V."/>
            <person name="Lindberg D.R."/>
            <person name="Seaver E.C."/>
            <person name="Weisblat D.A."/>
            <person name="Putnam N.H."/>
            <person name="Rokhsar D.S."/>
        </authorList>
    </citation>
    <scope>NUCLEOTIDE SEQUENCE [LARGE SCALE GENOMIC DNA]</scope>
</reference>
<protein>
    <recommendedName>
        <fullName evidence="7">Neuropeptide Y</fullName>
    </recommendedName>
</protein>
<gene>
    <name evidence="5" type="ORF">LOTGIDRAFT_229397</name>
</gene>
<evidence type="ECO:0000256" key="1">
    <source>
        <dbReference type="ARBA" id="ARBA00004613"/>
    </source>
</evidence>
<evidence type="ECO:0008006" key="7">
    <source>
        <dbReference type="Google" id="ProtNLM"/>
    </source>
</evidence>
<dbReference type="EMBL" id="KB203274">
    <property type="protein sequence ID" value="ESO85363.1"/>
    <property type="molecule type" value="Genomic_DNA"/>
</dbReference>
<dbReference type="CDD" id="cd00126">
    <property type="entry name" value="PAH"/>
    <property type="match status" value="1"/>
</dbReference>
<dbReference type="AlphaFoldDB" id="V3Z405"/>
<dbReference type="GO" id="GO:0005179">
    <property type="term" value="F:hormone activity"/>
    <property type="evidence" value="ECO:0007669"/>
    <property type="project" value="InterPro"/>
</dbReference>
<dbReference type="RefSeq" id="XP_009063612.1">
    <property type="nucleotide sequence ID" value="XM_009065364.1"/>
</dbReference>
<dbReference type="PROSITE" id="PS00265">
    <property type="entry name" value="PANCREATIC_HORMONE_1"/>
    <property type="match status" value="1"/>
</dbReference>
<evidence type="ECO:0000313" key="6">
    <source>
        <dbReference type="Proteomes" id="UP000030746"/>
    </source>
</evidence>
<organism evidence="5 6">
    <name type="scientific">Lottia gigantea</name>
    <name type="common">Giant owl limpet</name>
    <dbReference type="NCBI Taxonomy" id="225164"/>
    <lineage>
        <taxon>Eukaryota</taxon>
        <taxon>Metazoa</taxon>
        <taxon>Spiralia</taxon>
        <taxon>Lophotrochozoa</taxon>
        <taxon>Mollusca</taxon>
        <taxon>Gastropoda</taxon>
        <taxon>Patellogastropoda</taxon>
        <taxon>Lottioidea</taxon>
        <taxon>Lottiidae</taxon>
        <taxon>Lottia</taxon>
    </lineage>
</organism>
<sequence length="137" mass="16133">MGQYEPPSRDAMSNFKSLMLTKDQRQPDWLIKPINKTTDMQKLVLSLLILAAVVMLEVTSQDSMLAPPDRPSEFRSPDELRRYLKALNEYYAIVGRPRFGRSVNKRSAADYLFKPSHKNDYEYLYDERDERFPSPYY</sequence>
<dbReference type="CTD" id="20247989"/>
<dbReference type="GeneID" id="20247989"/>
<dbReference type="Pfam" id="PF00159">
    <property type="entry name" value="Hormone_3"/>
    <property type="match status" value="1"/>
</dbReference>
<dbReference type="InterPro" id="IPR020392">
    <property type="entry name" value="Pancreatic_hormone-like_CS"/>
</dbReference>
<dbReference type="Proteomes" id="UP000030746">
    <property type="component" value="Unassembled WGS sequence"/>
</dbReference>
<accession>V3Z405</accession>
<evidence type="ECO:0000256" key="2">
    <source>
        <dbReference type="ARBA" id="ARBA00010022"/>
    </source>
</evidence>
<dbReference type="STRING" id="225164.V3Z405"/>
<evidence type="ECO:0000256" key="4">
    <source>
        <dbReference type="RuleBase" id="RU000656"/>
    </source>
</evidence>
<evidence type="ECO:0000313" key="5">
    <source>
        <dbReference type="EMBL" id="ESO85363.1"/>
    </source>
</evidence>
<dbReference type="HOGENOM" id="CLU_1867425_0_0_1"/>
<evidence type="ECO:0000256" key="3">
    <source>
        <dbReference type="ARBA" id="ARBA00022525"/>
    </source>
</evidence>
<keyword evidence="6" id="KW-1185">Reference proteome</keyword>
<keyword evidence="3" id="KW-0964">Secreted</keyword>
<proteinExistence type="inferred from homology"/>